<keyword evidence="7" id="KW-0233">DNA recombination</keyword>
<keyword evidence="3" id="KW-0810">Translation regulation</keyword>
<dbReference type="AlphaFoldDB" id="A0A1C2IRT4"/>
<dbReference type="PROSITE" id="PS00045">
    <property type="entry name" value="HISTONE_LIKE"/>
    <property type="match status" value="1"/>
</dbReference>
<organism evidence="10 12">
    <name type="scientific">Acidithiobacillus thiooxidans</name>
    <name type="common">Thiobacillus thiooxidans</name>
    <dbReference type="NCBI Taxonomy" id="930"/>
    <lineage>
        <taxon>Bacteria</taxon>
        <taxon>Pseudomonadati</taxon>
        <taxon>Pseudomonadota</taxon>
        <taxon>Acidithiobacillia</taxon>
        <taxon>Acidithiobacillales</taxon>
        <taxon>Acidithiobacillaceae</taxon>
        <taxon>Acidithiobacillus</taxon>
    </lineage>
</organism>
<accession>A0A1C2IRT4</accession>
<dbReference type="Proteomes" id="UP000094893">
    <property type="component" value="Unassembled WGS sequence"/>
</dbReference>
<dbReference type="PANTHER" id="PTHR33175:SF2">
    <property type="entry name" value="INTEGRATION HOST FACTOR SUBUNIT ALPHA"/>
    <property type="match status" value="1"/>
</dbReference>
<evidence type="ECO:0000256" key="3">
    <source>
        <dbReference type="ARBA" id="ARBA00022845"/>
    </source>
</evidence>
<dbReference type="InterPro" id="IPR000119">
    <property type="entry name" value="Hist_DNA-bd"/>
</dbReference>
<comment type="caution">
    <text evidence="10">The sequence shown here is derived from an EMBL/GenBank/DDBJ whole genome shotgun (WGS) entry which is preliminary data.</text>
</comment>
<keyword evidence="12" id="KW-1185">Reference proteome</keyword>
<evidence type="ECO:0000256" key="8">
    <source>
        <dbReference type="RuleBase" id="RU003939"/>
    </source>
</evidence>
<dbReference type="EMBL" id="LWSA01000102">
    <property type="protein sequence ID" value="OCX73536.1"/>
    <property type="molecule type" value="Genomic_DNA"/>
</dbReference>
<dbReference type="GO" id="GO:0006355">
    <property type="term" value="P:regulation of DNA-templated transcription"/>
    <property type="evidence" value="ECO:0007669"/>
    <property type="project" value="InterPro"/>
</dbReference>
<dbReference type="CDD" id="cd13835">
    <property type="entry name" value="IHF_A"/>
    <property type="match status" value="1"/>
</dbReference>
<dbReference type="OrthoDB" id="9799835at2"/>
<dbReference type="GO" id="GO:0005829">
    <property type="term" value="C:cytosol"/>
    <property type="evidence" value="ECO:0007669"/>
    <property type="project" value="TreeGrafter"/>
</dbReference>
<evidence type="ECO:0000313" key="10">
    <source>
        <dbReference type="EMBL" id="OCX74934.1"/>
    </source>
</evidence>
<dbReference type="SUPFAM" id="SSF47729">
    <property type="entry name" value="IHF-like DNA-binding proteins"/>
    <property type="match status" value="1"/>
</dbReference>
<comment type="similarity">
    <text evidence="1 8">Belongs to the bacterial histone-like protein family.</text>
</comment>
<keyword evidence="6" id="KW-0804">Transcription</keyword>
<evidence type="ECO:0000313" key="11">
    <source>
        <dbReference type="Proteomes" id="UP000094893"/>
    </source>
</evidence>
<evidence type="ECO:0000256" key="4">
    <source>
        <dbReference type="ARBA" id="ARBA00023015"/>
    </source>
</evidence>
<reference evidence="10 11" key="1">
    <citation type="journal article" date="2016" name="Int. J. Mol. Sci.">
        <title>Comparative genomics of the extreme acidophile Acidithiobacillus thiooxidans reveals intraspecific divergence and niche adaptation.</title>
        <authorList>
            <person name="Zhang X."/>
            <person name="Feng X."/>
            <person name="Tao J."/>
            <person name="Ma L."/>
            <person name="Xiao Y."/>
            <person name="Liang Y."/>
            <person name="Liu X."/>
            <person name="Yin H."/>
        </authorList>
    </citation>
    <scope>NUCLEOTIDE SEQUENCE [LARGE SCALE GENOMIC DNA]</scope>
    <source>
        <strain evidence="9 11">A02</strain>
        <strain evidence="10">DXS-W</strain>
    </source>
</reference>
<evidence type="ECO:0000256" key="2">
    <source>
        <dbReference type="ARBA" id="ARBA00018329"/>
    </source>
</evidence>
<dbReference type="GO" id="GO:0006310">
    <property type="term" value="P:DNA recombination"/>
    <property type="evidence" value="ECO:0007669"/>
    <property type="project" value="UniProtKB-KW"/>
</dbReference>
<dbReference type="GO" id="GO:0009893">
    <property type="term" value="P:positive regulation of metabolic process"/>
    <property type="evidence" value="ECO:0007669"/>
    <property type="project" value="UniProtKB-ARBA"/>
</dbReference>
<dbReference type="EMBL" id="LWRY01000025">
    <property type="protein sequence ID" value="OCX74934.1"/>
    <property type="molecule type" value="Genomic_DNA"/>
</dbReference>
<dbReference type="SMART" id="SM00411">
    <property type="entry name" value="BHL"/>
    <property type="match status" value="1"/>
</dbReference>
<sequence length="97" mass="10884">MTVTKAEIAYFLMDEMGLTRLTSLELVNGLFDTIRETLASGEDVKLSGFGNFTLRDKVAREGRNPKTGVPHVITARRVVTFKFSPKLKERRNVPIEG</sequence>
<dbReference type="Gene3D" id="4.10.520.10">
    <property type="entry name" value="IHF-like DNA-binding proteins"/>
    <property type="match status" value="1"/>
</dbReference>
<keyword evidence="4" id="KW-0805">Transcription regulation</keyword>
<dbReference type="PANTHER" id="PTHR33175">
    <property type="entry name" value="DNA-BINDING PROTEIN HU"/>
    <property type="match status" value="1"/>
</dbReference>
<evidence type="ECO:0000313" key="12">
    <source>
        <dbReference type="Proteomes" id="UP000095008"/>
    </source>
</evidence>
<evidence type="ECO:0000256" key="1">
    <source>
        <dbReference type="ARBA" id="ARBA00010529"/>
    </source>
</evidence>
<keyword evidence="5" id="KW-0238">DNA-binding</keyword>
<evidence type="ECO:0000256" key="6">
    <source>
        <dbReference type="ARBA" id="ARBA00023163"/>
    </source>
</evidence>
<dbReference type="GO" id="GO:0006417">
    <property type="term" value="P:regulation of translation"/>
    <property type="evidence" value="ECO:0007669"/>
    <property type="project" value="UniProtKB-KW"/>
</dbReference>
<name>A0A1C2IRT4_ACITH</name>
<dbReference type="STRING" id="930.GCA_002079865_02118"/>
<evidence type="ECO:0000256" key="7">
    <source>
        <dbReference type="ARBA" id="ARBA00023172"/>
    </source>
</evidence>
<dbReference type="InterPro" id="IPR020816">
    <property type="entry name" value="Histone-like_DNA-bd_CS"/>
</dbReference>
<evidence type="ECO:0000256" key="5">
    <source>
        <dbReference type="ARBA" id="ARBA00023125"/>
    </source>
</evidence>
<dbReference type="RefSeq" id="WP_024893713.1">
    <property type="nucleotide sequence ID" value="NZ_JAAOMO010000036.1"/>
</dbReference>
<gene>
    <name evidence="10" type="ORF">A6M23_04150</name>
    <name evidence="9" type="ORF">A6P07_08320</name>
</gene>
<dbReference type="NCBIfam" id="NF001401">
    <property type="entry name" value="PRK00285.1"/>
    <property type="match status" value="1"/>
</dbReference>
<dbReference type="GO" id="GO:0003677">
    <property type="term" value="F:DNA binding"/>
    <property type="evidence" value="ECO:0007669"/>
    <property type="project" value="UniProtKB-KW"/>
</dbReference>
<dbReference type="InterPro" id="IPR010992">
    <property type="entry name" value="IHF-like_DNA-bd_dom_sf"/>
</dbReference>
<evidence type="ECO:0000313" key="9">
    <source>
        <dbReference type="EMBL" id="OCX73536.1"/>
    </source>
</evidence>
<dbReference type="InterPro" id="IPR005684">
    <property type="entry name" value="IHF_alpha"/>
</dbReference>
<protein>
    <recommendedName>
        <fullName evidence="2">Integration host factor subunit alpha</fullName>
    </recommendedName>
</protein>
<dbReference type="Proteomes" id="UP000095008">
    <property type="component" value="Unassembled WGS sequence"/>
</dbReference>
<proteinExistence type="inferred from homology"/>
<dbReference type="GO" id="GO:0030527">
    <property type="term" value="F:structural constituent of chromatin"/>
    <property type="evidence" value="ECO:0007669"/>
    <property type="project" value="InterPro"/>
</dbReference>
<dbReference type="PRINTS" id="PR01727">
    <property type="entry name" value="DNABINDINGHU"/>
</dbReference>
<dbReference type="Pfam" id="PF00216">
    <property type="entry name" value="Bac_DNA_binding"/>
    <property type="match status" value="1"/>
</dbReference>